<comment type="caution">
    <text evidence="2">The sequence shown here is derived from an EMBL/GenBank/DDBJ whole genome shotgun (WGS) entry which is preliminary data.</text>
</comment>
<evidence type="ECO:0000313" key="2">
    <source>
        <dbReference type="EMBL" id="OAL68607.1"/>
    </source>
</evidence>
<organism evidence="2 3">
    <name type="scientific">Trichophyton rubrum</name>
    <name type="common">Athlete's foot fungus</name>
    <name type="synonym">Epidermophyton rubrum</name>
    <dbReference type="NCBI Taxonomy" id="5551"/>
    <lineage>
        <taxon>Eukaryota</taxon>
        <taxon>Fungi</taxon>
        <taxon>Dikarya</taxon>
        <taxon>Ascomycota</taxon>
        <taxon>Pezizomycotina</taxon>
        <taxon>Eurotiomycetes</taxon>
        <taxon>Eurotiomycetidae</taxon>
        <taxon>Onygenales</taxon>
        <taxon>Arthrodermataceae</taxon>
        <taxon>Trichophyton</taxon>
    </lineage>
</organism>
<protein>
    <submittedName>
        <fullName evidence="2">Uncharacterized protein</fullName>
    </submittedName>
</protein>
<gene>
    <name evidence="2" type="ORF">A7C99_0055</name>
</gene>
<accession>A0A178FB38</accession>
<evidence type="ECO:0000256" key="1">
    <source>
        <dbReference type="SAM" id="MobiDB-lite"/>
    </source>
</evidence>
<dbReference type="EMBL" id="LHPM01000004">
    <property type="protein sequence ID" value="OAL68607.1"/>
    <property type="molecule type" value="Genomic_DNA"/>
</dbReference>
<name>A0A178FB38_TRIRU</name>
<feature type="compositionally biased region" description="Polar residues" evidence="1">
    <location>
        <begin position="863"/>
        <end position="874"/>
    </location>
</feature>
<sequence length="1008" mass="111538">MESEDAVRPSPESCRAVYENGFCTWTRLLSRAQLEPGLPKICFHIQPALQNTPPLIHELDLKCQYNRLYAAGTSIWETSRGQCKLPRVERGLTLAVSIDNPTQLALSQNQEPIYQKWFNHGDNHLSVLISAWSYIFSARWVELMPGAEMAYTATHADYASLNTGDGRTKVMVDVGDVDEDTARWWAAVLSPGEGWQASLTWESAIVRSPWSTALESVEQYTLSCRAPLCYTPTAPPSFTTAARFLAEYCNLHNIVDQAVAALSSVLFLPMLNSKKTPVSLPRPFFHEKPSHQSAVPETKEPKQCGFILDQIMPELDRLLTLSCNTRGLLSLLSSVFYEPGIPCNAVSPWTQAIFAVLDSVEESHLLGYILMHRVPQVSFLWLGGIITGTQKNILREGRYGITSIEPHAASWCGVTQSFIQAPVSQPLITNGALSRSDECRLLYLSQAELNRGWPLVPWMPFGTTVLEDAEIEVRLHTQCTGHDLQYADWYWACRDSKRVHPICVIATMPTFTLTEDLPINIPISYEALNPENESASQHATRNIFIWLRNNEFSAREQGIRNHDWVAFDESDDDSLLSKESSRSDKASPLNVGLVEVLAMQHSLTNLGYWPQETEKPEGISIAVQDHCYPAAEDAVSATESLSLFPLAGDERVFANSTDPCSICSLDNNRERPNPWPAGRLPPFRLHIKHSTKLSPWISKPHRDSSVSSQLAHEAAEVNRVYEELQQYHMLGRAMTAHDQEAVRVITQRLIAAHNRFMSRKRFLSDTGQSITSEPVLRPNKGFMQLLKYEVDLNWGLRPRNASTSRSGTNAGGSRSGTNASTNRPSTNAGASRSGTNAGANRPAANASTNRPSTNAGASRPAANASTSRPSTNAGASRPAANVNPEPREGESNTREDTLPGRAEGFREAPGSKPNFVNSLIKYNRAFLESYRILLDGSELLLDSIVQEQQDIVPTRQPRCPHIAVVVPPPPAAPAATTPESRVLRSSTSARKRQAEPASQPSSSRRRVL</sequence>
<feature type="region of interest" description="Disordered" evidence="1">
    <location>
        <begin position="798"/>
        <end position="915"/>
    </location>
</feature>
<dbReference type="Proteomes" id="UP000243015">
    <property type="component" value="Unassembled WGS sequence"/>
</dbReference>
<feature type="compositionally biased region" description="Basic and acidic residues" evidence="1">
    <location>
        <begin position="885"/>
        <end position="906"/>
    </location>
</feature>
<feature type="compositionally biased region" description="Polar residues" evidence="1">
    <location>
        <begin position="845"/>
        <end position="856"/>
    </location>
</feature>
<feature type="compositionally biased region" description="Polar residues" evidence="1">
    <location>
        <begin position="815"/>
        <end position="838"/>
    </location>
</feature>
<proteinExistence type="predicted"/>
<dbReference type="VEuPathDB" id="FungiDB:TERG_08569"/>
<dbReference type="AlphaFoldDB" id="A0A178FB38"/>
<dbReference type="VEuPathDB" id="FungiDB:TERG_08571"/>
<reference evidence="2 3" key="1">
    <citation type="submission" date="2016-05" db="EMBL/GenBank/DDBJ databases">
        <title>Genome sequencing of Trichophyton rubrum CMCC(F)T1i isolated from hair.</title>
        <authorList>
            <person name="Zhan P."/>
            <person name="Tao Y."/>
            <person name="Liu W."/>
        </authorList>
    </citation>
    <scope>NUCLEOTIDE SEQUENCE [LARGE SCALE GENOMIC DNA]</scope>
    <source>
        <strain evidence="3">CMCC(F)T1i</strain>
    </source>
</reference>
<feature type="compositionally biased region" description="Polar residues" evidence="1">
    <location>
        <begin position="977"/>
        <end position="988"/>
    </location>
</feature>
<evidence type="ECO:0000313" key="3">
    <source>
        <dbReference type="Proteomes" id="UP000243015"/>
    </source>
</evidence>
<feature type="region of interest" description="Disordered" evidence="1">
    <location>
        <begin position="968"/>
        <end position="1008"/>
    </location>
</feature>